<dbReference type="EMBL" id="ARZY01000037">
    <property type="protein sequence ID" value="EWH08777.1"/>
    <property type="molecule type" value="Genomic_DNA"/>
</dbReference>
<dbReference type="eggNOG" id="ENOG5033FPH">
    <property type="taxonomic scope" value="Bacteria"/>
</dbReference>
<comment type="caution">
    <text evidence="2">The sequence shown here is derived from an EMBL/GenBank/DDBJ whole genome shotgun (WGS) entry which is preliminary data.</text>
</comment>
<keyword evidence="3" id="KW-1185">Reference proteome</keyword>
<dbReference type="AlphaFoldDB" id="W7QIM5"/>
<name>W7QIM5_9ALTE</name>
<reference evidence="2 3" key="1">
    <citation type="journal article" date="2014" name="Genome Announc.">
        <title>Draft Genome Sequence of the Agar-Degrading Bacterium Catenovulum sp. Strain DS-2, Isolated from Intestines of Haliotis diversicolor.</title>
        <authorList>
            <person name="Shan D."/>
            <person name="Li X."/>
            <person name="Gu Z."/>
            <person name="Wei G."/>
            <person name="Gao Z."/>
            <person name="Shao Z."/>
        </authorList>
    </citation>
    <scope>NUCLEOTIDE SEQUENCE [LARGE SCALE GENOMIC DNA]</scope>
    <source>
        <strain evidence="2 3">DS-2</strain>
    </source>
</reference>
<accession>W7QIM5</accession>
<proteinExistence type="predicted"/>
<organism evidence="2 3">
    <name type="scientific">Catenovulum agarivorans DS-2</name>
    <dbReference type="NCBI Taxonomy" id="1328313"/>
    <lineage>
        <taxon>Bacteria</taxon>
        <taxon>Pseudomonadati</taxon>
        <taxon>Pseudomonadota</taxon>
        <taxon>Gammaproteobacteria</taxon>
        <taxon>Alteromonadales</taxon>
        <taxon>Alteromonadaceae</taxon>
        <taxon>Catenovulum</taxon>
    </lineage>
</organism>
<evidence type="ECO:0000256" key="1">
    <source>
        <dbReference type="SAM" id="SignalP"/>
    </source>
</evidence>
<feature type="chain" id="PRO_5004898130" evidence="1">
    <location>
        <begin position="28"/>
        <end position="138"/>
    </location>
</feature>
<evidence type="ECO:0000313" key="2">
    <source>
        <dbReference type="EMBL" id="EWH08777.1"/>
    </source>
</evidence>
<keyword evidence="1" id="KW-0732">Signal</keyword>
<gene>
    <name evidence="2" type="ORF">DS2_15739</name>
</gene>
<dbReference type="Proteomes" id="UP000019276">
    <property type="component" value="Unassembled WGS sequence"/>
</dbReference>
<sequence>MRLSVVKFICYLSFASILLSSVWQPFAASLHSQQAQQYTNDDTVLICTGAQFQWISLSATQSAGQLVFVEPPQDTPTEYQQIDCSWGLLAEPAYQADILLTANVSFAQYQALQTRLYQQAYATFNYRPNLSRAPPEFV</sequence>
<protein>
    <submittedName>
        <fullName evidence="2">Uncharacterized protein</fullName>
    </submittedName>
</protein>
<dbReference type="STRING" id="1328313.DS2_15739"/>
<evidence type="ECO:0000313" key="3">
    <source>
        <dbReference type="Proteomes" id="UP000019276"/>
    </source>
</evidence>
<feature type="signal peptide" evidence="1">
    <location>
        <begin position="1"/>
        <end position="27"/>
    </location>
</feature>